<gene>
    <name evidence="1" type="ORF">CHU93_02790</name>
</gene>
<dbReference type="InterPro" id="IPR025534">
    <property type="entry name" value="DUF4420"/>
</dbReference>
<dbReference type="OrthoDB" id="7375322at2"/>
<proteinExistence type="predicted"/>
<name>A0A255YXQ1_9SPHN</name>
<dbReference type="AlphaFoldDB" id="A0A255YXQ1"/>
<comment type="caution">
    <text evidence="1">The sequence shown here is derived from an EMBL/GenBank/DDBJ whole genome shotgun (WGS) entry which is preliminary data.</text>
</comment>
<sequence length="333" mass="36387">MTEDPWASIKKPDSTTLLAMRRVSAESRWNFYWAKDQAGKCLLVMVHDPASTPIGKLPRPRGLSVELTEPSEGHRALLLKLLDGSQRDIFLKLATDIMTATEASGTEPEAVSVAVARTWRWHHLLKGGGSGKLGDEEQKGLIGELLVLKRHLLPQLSPLASISAWRGPLGAPKDFEVGRMAIEAKARRGSATPFIRISSEHQLDASGCDRLFLHVVELDRAIEEADPSNAISIAILADDIRGMVYSADRAAIEMFEACLISAGVTRTADYEDDLWVEGRSRAFDVVDGFPRITPDRAGSGVRGVQYSVDLAACEPFAILVAEIANEIGRHRDV</sequence>
<dbReference type="Proteomes" id="UP000216991">
    <property type="component" value="Unassembled WGS sequence"/>
</dbReference>
<evidence type="ECO:0000313" key="2">
    <source>
        <dbReference type="Proteomes" id="UP000216991"/>
    </source>
</evidence>
<dbReference type="RefSeq" id="WP_094472664.1">
    <property type="nucleotide sequence ID" value="NZ_NOXT01000073.1"/>
</dbReference>
<keyword evidence="2" id="KW-1185">Reference proteome</keyword>
<accession>A0A255YXQ1</accession>
<reference evidence="1 2" key="1">
    <citation type="submission" date="2017-07" db="EMBL/GenBank/DDBJ databases">
        <title>Sandarakinorhabdus cyanobacteriorum sp. nov., a novel bacterium isolated from cyanobacterial aggregates in a eutrophic lake.</title>
        <authorList>
            <person name="Cai H."/>
        </authorList>
    </citation>
    <scope>NUCLEOTIDE SEQUENCE [LARGE SCALE GENOMIC DNA]</scope>
    <source>
        <strain evidence="1 2">TH057</strain>
    </source>
</reference>
<protein>
    <recommendedName>
        <fullName evidence="3">PD-(D/E)XK motif protein</fullName>
    </recommendedName>
</protein>
<dbReference type="EMBL" id="NOXT01000073">
    <property type="protein sequence ID" value="OYQ33941.1"/>
    <property type="molecule type" value="Genomic_DNA"/>
</dbReference>
<evidence type="ECO:0008006" key="3">
    <source>
        <dbReference type="Google" id="ProtNLM"/>
    </source>
</evidence>
<organism evidence="1 2">
    <name type="scientific">Sandarakinorhabdus cyanobacteriorum</name>
    <dbReference type="NCBI Taxonomy" id="1981098"/>
    <lineage>
        <taxon>Bacteria</taxon>
        <taxon>Pseudomonadati</taxon>
        <taxon>Pseudomonadota</taxon>
        <taxon>Alphaproteobacteria</taxon>
        <taxon>Sphingomonadales</taxon>
        <taxon>Sphingosinicellaceae</taxon>
        <taxon>Sandarakinorhabdus</taxon>
    </lineage>
</organism>
<dbReference type="Pfam" id="PF14390">
    <property type="entry name" value="DUF4420"/>
    <property type="match status" value="1"/>
</dbReference>
<evidence type="ECO:0000313" key="1">
    <source>
        <dbReference type="EMBL" id="OYQ33941.1"/>
    </source>
</evidence>